<keyword evidence="5 6" id="KW-0720">Serine protease</keyword>
<keyword evidence="3 6" id="KW-0732">Signal</keyword>
<dbReference type="EMBL" id="JAVJGV010000021">
    <property type="protein sequence ID" value="MDR5602932.1"/>
    <property type="molecule type" value="Genomic_DNA"/>
</dbReference>
<dbReference type="Pfam" id="PF13365">
    <property type="entry name" value="Trypsin_2"/>
    <property type="match status" value="1"/>
</dbReference>
<proteinExistence type="inferred from homology"/>
<evidence type="ECO:0000256" key="1">
    <source>
        <dbReference type="ARBA" id="ARBA00008764"/>
    </source>
</evidence>
<evidence type="ECO:0000256" key="2">
    <source>
        <dbReference type="ARBA" id="ARBA00022670"/>
    </source>
</evidence>
<sequence length="231" mass="25048">MKIKLLSILGVVFLSFLPFNNVEAAQDNRDLITEVFKEKGSLITAKYEGKDTHHCTAVMLTPTLGLTAAHCKDGGFEEGTIGTIYPGESGLATDAGSGTVGTFNPYSDKDFALIKVSDPSTAFSHYLKNVNTTVRGVNFSNLEGKEVYSIGYPIEKGGYKQYRTEGVITSVNGETSLYTTLQSSEGQSGSGVFLKENDQLIGIIIQGYNLDTTIVVPITSHMADWINRIRN</sequence>
<dbReference type="InterPro" id="IPR009003">
    <property type="entry name" value="Peptidase_S1_PA"/>
</dbReference>
<protein>
    <recommendedName>
        <fullName evidence="6">Serine protease</fullName>
        <ecNumber evidence="6">3.4.21.-</ecNumber>
    </recommendedName>
</protein>
<dbReference type="RefSeq" id="WP_309551280.1">
    <property type="nucleotide sequence ID" value="NZ_JAVJGV010000021.1"/>
</dbReference>
<dbReference type="Gene3D" id="2.40.10.10">
    <property type="entry name" value="Trypsin-like serine proteases"/>
    <property type="match status" value="2"/>
</dbReference>
<dbReference type="PRINTS" id="PR00839">
    <property type="entry name" value="V8PROTEASE"/>
</dbReference>
<name>A0ABU1EXS7_9STAP</name>
<dbReference type="GO" id="GO:0008233">
    <property type="term" value="F:peptidase activity"/>
    <property type="evidence" value="ECO:0007669"/>
    <property type="project" value="UniProtKB-KW"/>
</dbReference>
<dbReference type="InterPro" id="IPR008256">
    <property type="entry name" value="Peptidase_S1B"/>
</dbReference>
<dbReference type="PROSITE" id="PS00134">
    <property type="entry name" value="TRYPSIN_HIS"/>
    <property type="match status" value="1"/>
</dbReference>
<evidence type="ECO:0000256" key="4">
    <source>
        <dbReference type="ARBA" id="ARBA00022801"/>
    </source>
</evidence>
<feature type="chain" id="PRO_5044975205" description="Serine protease" evidence="6">
    <location>
        <begin position="25"/>
        <end position="231"/>
    </location>
</feature>
<evidence type="ECO:0000313" key="7">
    <source>
        <dbReference type="EMBL" id="MDR5602932.1"/>
    </source>
</evidence>
<evidence type="ECO:0000256" key="5">
    <source>
        <dbReference type="ARBA" id="ARBA00022825"/>
    </source>
</evidence>
<gene>
    <name evidence="7" type="ORF">RCO12_05710</name>
</gene>
<organism evidence="7 8">
    <name type="scientific">Staphylococcus coagulans</name>
    <dbReference type="NCBI Taxonomy" id="74706"/>
    <lineage>
        <taxon>Bacteria</taxon>
        <taxon>Bacillati</taxon>
        <taxon>Bacillota</taxon>
        <taxon>Bacilli</taxon>
        <taxon>Bacillales</taxon>
        <taxon>Staphylococcaceae</taxon>
        <taxon>Staphylococcus</taxon>
    </lineage>
</organism>
<accession>A0ABU1EXS7</accession>
<evidence type="ECO:0000256" key="6">
    <source>
        <dbReference type="RuleBase" id="RU004296"/>
    </source>
</evidence>
<keyword evidence="4 6" id="KW-0378">Hydrolase</keyword>
<reference evidence="7 8" key="1">
    <citation type="submission" date="2023-08" db="EMBL/GenBank/DDBJ databases">
        <title>Whole genome sequencing of Staphylococcus coagulans NN-2474.</title>
        <authorList>
            <person name="Kropotov V.S."/>
            <person name="Boriskina E.V."/>
            <person name="Gordinskaya N.A."/>
            <person name="Shkurkina I.S."/>
            <person name="Kryazhev D.V."/>
            <person name="Alekseeva A.E."/>
            <person name="Makhova M.A."/>
        </authorList>
    </citation>
    <scope>NUCLEOTIDE SEQUENCE [LARGE SCALE GENOMIC DNA]</scope>
    <source>
        <strain evidence="7 8">NN-2474</strain>
    </source>
</reference>
<dbReference type="GO" id="GO:0006508">
    <property type="term" value="P:proteolysis"/>
    <property type="evidence" value="ECO:0007669"/>
    <property type="project" value="UniProtKB-KW"/>
</dbReference>
<dbReference type="InterPro" id="IPR018114">
    <property type="entry name" value="TRYPSIN_HIS"/>
</dbReference>
<comment type="similarity">
    <text evidence="1 6">Belongs to the peptidase S1B family.</text>
</comment>
<evidence type="ECO:0000313" key="8">
    <source>
        <dbReference type="Proteomes" id="UP001255050"/>
    </source>
</evidence>
<dbReference type="InterPro" id="IPR043504">
    <property type="entry name" value="Peptidase_S1_PA_chymotrypsin"/>
</dbReference>
<evidence type="ECO:0000256" key="3">
    <source>
        <dbReference type="ARBA" id="ARBA00022729"/>
    </source>
</evidence>
<dbReference type="Proteomes" id="UP001255050">
    <property type="component" value="Unassembled WGS sequence"/>
</dbReference>
<feature type="signal peptide" evidence="6">
    <location>
        <begin position="1"/>
        <end position="24"/>
    </location>
</feature>
<dbReference type="SUPFAM" id="SSF50494">
    <property type="entry name" value="Trypsin-like serine proteases"/>
    <property type="match status" value="1"/>
</dbReference>
<keyword evidence="2 6" id="KW-0645">Protease</keyword>
<dbReference type="EC" id="3.4.21.-" evidence="6"/>
<keyword evidence="8" id="KW-1185">Reference proteome</keyword>
<comment type="caution">
    <text evidence="7">The sequence shown here is derived from an EMBL/GenBank/DDBJ whole genome shotgun (WGS) entry which is preliminary data.</text>
</comment>